<evidence type="ECO:0000313" key="2">
    <source>
        <dbReference type="EMBL" id="MBC8611029.1"/>
    </source>
</evidence>
<dbReference type="InterPro" id="IPR006166">
    <property type="entry name" value="ERCC4_domain"/>
</dbReference>
<feature type="domain" description="ERCC4" evidence="1">
    <location>
        <begin position="13"/>
        <end position="104"/>
    </location>
</feature>
<dbReference type="GO" id="GO:0006259">
    <property type="term" value="P:DNA metabolic process"/>
    <property type="evidence" value="ECO:0007669"/>
    <property type="project" value="UniProtKB-ARBA"/>
</dbReference>
<dbReference type="AlphaFoldDB" id="A0A8J6P1J0"/>
<reference evidence="2" key="1">
    <citation type="submission" date="2020-08" db="EMBL/GenBank/DDBJ databases">
        <title>Genome public.</title>
        <authorList>
            <person name="Liu C."/>
            <person name="Sun Q."/>
        </authorList>
    </citation>
    <scope>NUCLEOTIDE SEQUENCE</scope>
    <source>
        <strain evidence="2">NSJ-15</strain>
    </source>
</reference>
<protein>
    <submittedName>
        <fullName evidence="2">ERCC4 domain-containing protein</fullName>
    </submittedName>
</protein>
<dbReference type="Pfam" id="PF02732">
    <property type="entry name" value="ERCC4"/>
    <property type="match status" value="1"/>
</dbReference>
<dbReference type="EMBL" id="JACRTL010000004">
    <property type="protein sequence ID" value="MBC8611029.1"/>
    <property type="molecule type" value="Genomic_DNA"/>
</dbReference>
<proteinExistence type="predicted"/>
<dbReference type="SUPFAM" id="SSF52980">
    <property type="entry name" value="Restriction endonuclease-like"/>
    <property type="match status" value="1"/>
</dbReference>
<sequence length="186" mass="22120">MAYDKKTFLKRVTVLVDTREQKNQHILSAFDQLHVKYQDTKLDYGDYSFSVDGKDFSLSCVVERKGSADEFYSNITQDRQRIEKEFYAASSMGTDFTLLVEGCESMEALRGVEVPEWELAHLHRKEKEIGKICYSTIYSWMCGNRYQFHPVFILDSRQTALKLLEIFYWYWHNYKRLTASRRNRKC</sequence>
<gene>
    <name evidence="2" type="ORF">H8702_07825</name>
</gene>
<dbReference type="Proteomes" id="UP000632659">
    <property type="component" value="Unassembled WGS sequence"/>
</dbReference>
<organism evidence="2 3">
    <name type="scientific">Massiliimalia timonensis</name>
    <dbReference type="NCBI Taxonomy" id="1987501"/>
    <lineage>
        <taxon>Bacteria</taxon>
        <taxon>Bacillati</taxon>
        <taxon>Bacillota</taxon>
        <taxon>Clostridia</taxon>
        <taxon>Eubacteriales</taxon>
        <taxon>Oscillospiraceae</taxon>
        <taxon>Massiliimalia</taxon>
    </lineage>
</organism>
<evidence type="ECO:0000259" key="1">
    <source>
        <dbReference type="SMART" id="SM00891"/>
    </source>
</evidence>
<dbReference type="RefSeq" id="WP_187536513.1">
    <property type="nucleotide sequence ID" value="NZ_JACRTL010000004.1"/>
</dbReference>
<dbReference type="InterPro" id="IPR011335">
    <property type="entry name" value="Restrct_endonuc-II-like"/>
</dbReference>
<comment type="caution">
    <text evidence="2">The sequence shown here is derived from an EMBL/GenBank/DDBJ whole genome shotgun (WGS) entry which is preliminary data.</text>
</comment>
<name>A0A8J6P1J0_9FIRM</name>
<dbReference type="GO" id="GO:0003677">
    <property type="term" value="F:DNA binding"/>
    <property type="evidence" value="ECO:0007669"/>
    <property type="project" value="InterPro"/>
</dbReference>
<accession>A0A8J6P1J0</accession>
<dbReference type="SMART" id="SM00891">
    <property type="entry name" value="ERCC4"/>
    <property type="match status" value="1"/>
</dbReference>
<keyword evidence="3" id="KW-1185">Reference proteome</keyword>
<evidence type="ECO:0000313" key="3">
    <source>
        <dbReference type="Proteomes" id="UP000632659"/>
    </source>
</evidence>
<dbReference type="Gene3D" id="3.40.50.10130">
    <property type="match status" value="1"/>
</dbReference>
<dbReference type="GO" id="GO:0004518">
    <property type="term" value="F:nuclease activity"/>
    <property type="evidence" value="ECO:0007669"/>
    <property type="project" value="InterPro"/>
</dbReference>